<dbReference type="Pfam" id="PF04248">
    <property type="entry name" value="NTP_transf_9"/>
    <property type="match status" value="1"/>
</dbReference>
<evidence type="ECO:0000313" key="3">
    <source>
        <dbReference type="EMBL" id="RIA55260.1"/>
    </source>
</evidence>
<dbReference type="EMBL" id="QXDF01000001">
    <property type="protein sequence ID" value="RIA55260.1"/>
    <property type="molecule type" value="Genomic_DNA"/>
</dbReference>
<dbReference type="Gene3D" id="2.170.150.40">
    <property type="entry name" value="Domain of unknown function (DUF427)"/>
    <property type="match status" value="1"/>
</dbReference>
<dbReference type="RefSeq" id="WP_245410322.1">
    <property type="nucleotide sequence ID" value="NZ_QXDF01000001.1"/>
</dbReference>
<dbReference type="InterPro" id="IPR038694">
    <property type="entry name" value="DUF427_sf"/>
</dbReference>
<proteinExistence type="predicted"/>
<feature type="region of interest" description="Disordered" evidence="1">
    <location>
        <begin position="21"/>
        <end position="45"/>
    </location>
</feature>
<accession>A0A397Q173</accession>
<dbReference type="InterPro" id="IPR007361">
    <property type="entry name" value="DUF427"/>
</dbReference>
<dbReference type="AlphaFoldDB" id="A0A397Q173"/>
<dbReference type="PANTHER" id="PTHR43058:SF1">
    <property type="entry name" value="DUF427 DOMAIN-CONTAINING PROTEIN"/>
    <property type="match status" value="1"/>
</dbReference>
<gene>
    <name evidence="3" type="ORF">BXY53_0320</name>
</gene>
<reference evidence="3 4" key="1">
    <citation type="submission" date="2018-08" db="EMBL/GenBank/DDBJ databases">
        <title>Genomic Encyclopedia of Archaeal and Bacterial Type Strains, Phase II (KMG-II): from individual species to whole genera.</title>
        <authorList>
            <person name="Goeker M."/>
        </authorList>
    </citation>
    <scope>NUCLEOTIDE SEQUENCE [LARGE SCALE GENOMIC DNA]</scope>
    <source>
        <strain evidence="3 4">DSM 5002</strain>
    </source>
</reference>
<protein>
    <submittedName>
        <fullName evidence="3">Uncharacterized protein (DUF427 family)</fullName>
    </submittedName>
</protein>
<comment type="caution">
    <text evidence="3">The sequence shown here is derived from an EMBL/GenBank/DDBJ whole genome shotgun (WGS) entry which is preliminary data.</text>
</comment>
<dbReference type="Proteomes" id="UP000266273">
    <property type="component" value="Unassembled WGS sequence"/>
</dbReference>
<feature type="domain" description="DUF427" evidence="2">
    <location>
        <begin position="55"/>
        <end position="141"/>
    </location>
</feature>
<sequence>MTIIQPSTMVQRARQHWRYDGSARPPFAEEPGADQESVWDYPRPPRIEPTDKPLRVMLGEKELARTTRGMRVLETAGAPTLYFPPEDVTTERLCHTGRSYHCEWKGISKELAADGVDPAGWVLTQAYPEFRELLGWYAFYPQELACFVGEERAGSQPGGYYGGWVTADIVGPIKGAPGSESW</sequence>
<evidence type="ECO:0000256" key="1">
    <source>
        <dbReference type="SAM" id="MobiDB-lite"/>
    </source>
</evidence>
<keyword evidence="4" id="KW-1185">Reference proteome</keyword>
<evidence type="ECO:0000259" key="2">
    <source>
        <dbReference type="Pfam" id="PF04248"/>
    </source>
</evidence>
<name>A0A397Q173_9HYPH</name>
<organism evidence="3 4">
    <name type="scientific">Dichotomicrobium thermohalophilum</name>
    <dbReference type="NCBI Taxonomy" id="933063"/>
    <lineage>
        <taxon>Bacteria</taxon>
        <taxon>Pseudomonadati</taxon>
        <taxon>Pseudomonadota</taxon>
        <taxon>Alphaproteobacteria</taxon>
        <taxon>Hyphomicrobiales</taxon>
        <taxon>Hyphomicrobiaceae</taxon>
        <taxon>Dichotomicrobium</taxon>
    </lineage>
</organism>
<evidence type="ECO:0000313" key="4">
    <source>
        <dbReference type="Proteomes" id="UP000266273"/>
    </source>
</evidence>
<dbReference type="PANTHER" id="PTHR43058">
    <property type="entry name" value="SLR0655 PROTEIN"/>
    <property type="match status" value="1"/>
</dbReference>